<dbReference type="CDD" id="cd02440">
    <property type="entry name" value="AdoMet_MTases"/>
    <property type="match status" value="1"/>
</dbReference>
<dbReference type="PANTHER" id="PTHR14614">
    <property type="entry name" value="HEPATOCELLULAR CARCINOMA-ASSOCIATED ANTIGEN"/>
    <property type="match status" value="1"/>
</dbReference>
<organism evidence="1">
    <name type="scientific">Auxenochlorella protothecoides</name>
    <name type="common">Green microalga</name>
    <name type="synonym">Chlorella protothecoides</name>
    <dbReference type="NCBI Taxonomy" id="3075"/>
    <lineage>
        <taxon>Eukaryota</taxon>
        <taxon>Viridiplantae</taxon>
        <taxon>Chlorophyta</taxon>
        <taxon>core chlorophytes</taxon>
        <taxon>Trebouxiophyceae</taxon>
        <taxon>Chlorellales</taxon>
        <taxon>Chlorellaceae</taxon>
        <taxon>Auxenochlorella</taxon>
    </lineage>
</organism>
<dbReference type="PANTHER" id="PTHR14614:SF130">
    <property type="entry name" value="PROTEIN-LYSINE N-METHYLTRANSFERASE EEF2KMT"/>
    <property type="match status" value="1"/>
</dbReference>
<dbReference type="Pfam" id="PF10294">
    <property type="entry name" value="Methyltransf_16"/>
    <property type="match status" value="1"/>
</dbReference>
<reference evidence="1" key="1">
    <citation type="submission" date="2015-08" db="EMBL/GenBank/DDBJ databases">
        <authorList>
            <person name="Babu N.S."/>
            <person name="Beckwith C.J."/>
            <person name="Beseler K.G."/>
            <person name="Brison A."/>
            <person name="Carone J.V."/>
            <person name="Caskin T.P."/>
            <person name="Diamond M."/>
            <person name="Durham M.E."/>
            <person name="Foxe J.M."/>
            <person name="Go M."/>
            <person name="Henderson B.A."/>
            <person name="Jones I.B."/>
            <person name="McGettigan J.A."/>
            <person name="Micheletti S.J."/>
            <person name="Nasrallah M.E."/>
            <person name="Ortiz D."/>
            <person name="Piller C.R."/>
            <person name="Privatt S.R."/>
            <person name="Schneider S.L."/>
            <person name="Sharp S."/>
            <person name="Smith T.C."/>
            <person name="Stanton J.D."/>
            <person name="Ullery H.E."/>
            <person name="Wilson R.J."/>
            <person name="Serrano M.G."/>
            <person name="Buck G."/>
            <person name="Lee V."/>
            <person name="Wang Y."/>
            <person name="Carvalho R."/>
            <person name="Voegtly L."/>
            <person name="Shi R."/>
            <person name="Duckworth R."/>
            <person name="Johnson A."/>
            <person name="Loviza R."/>
            <person name="Walstead R."/>
            <person name="Shah Z."/>
            <person name="Kiflezghi M."/>
            <person name="Wade K."/>
            <person name="Ball S.L."/>
            <person name="Bradley K.W."/>
            <person name="Asai D.J."/>
            <person name="Bowman C.A."/>
            <person name="Russell D.A."/>
            <person name="Pope W.H."/>
            <person name="Jacobs-Sera D."/>
            <person name="Hendrix R.W."/>
            <person name="Hatfull G.F."/>
        </authorList>
    </citation>
    <scope>NUCLEOTIDE SEQUENCE</scope>
</reference>
<proteinExistence type="predicted"/>
<dbReference type="InterPro" id="IPR029063">
    <property type="entry name" value="SAM-dependent_MTases_sf"/>
</dbReference>
<sequence length="366" mass="38954">MAEAPCASGATAQLAASPHDAVRWKITCMYRQLERVPSMLERLTSLGQGQLSAEVQEWVVGALMRDPYHASHVIDVDYHRRLCKALFAAAERSDDGVTDALADEFQKRQCAVQQSRSGWCQKVWTYGVTGPALGHLGTTASDGASGCIALGLSHDMLAGSTGCHEWEAGFWLAEYVLSNLAAFAGKHCVELGCGAGVVGVALARVGAASVLCTDGSPEAVANCDANLRLNGVGAGDNVRTALLRWEDDPAGGPTPDCILGADLLYDPRAVAPLLHAVTWLLQNTASHGGKGERRAPAAALIATVERNPDTLALFEREAERHAFLQARRVAVPRVQAVSWHEFEALEAARPRLLLHELALRAPGGQS</sequence>
<name>A0A1D2AEA0_AUXPR</name>
<gene>
    <name evidence="1" type="ORF">g.14600</name>
</gene>
<protein>
    <submittedName>
        <fullName evidence="1">Uncharacterized protein</fullName>
    </submittedName>
</protein>
<accession>A0A1D2AEA0</accession>
<dbReference type="SUPFAM" id="SSF53335">
    <property type="entry name" value="S-adenosyl-L-methionine-dependent methyltransferases"/>
    <property type="match status" value="1"/>
</dbReference>
<dbReference type="InterPro" id="IPR019410">
    <property type="entry name" value="Methyltransf_16"/>
</dbReference>
<dbReference type="EMBL" id="GDKF01001110">
    <property type="protein sequence ID" value="JAT77512.1"/>
    <property type="molecule type" value="Transcribed_RNA"/>
</dbReference>
<evidence type="ECO:0000313" key="1">
    <source>
        <dbReference type="EMBL" id="JAT77512.1"/>
    </source>
</evidence>
<dbReference type="AlphaFoldDB" id="A0A1D2AEA0"/>
<dbReference type="Gene3D" id="3.40.50.150">
    <property type="entry name" value="Vaccinia Virus protein VP39"/>
    <property type="match status" value="1"/>
</dbReference>